<dbReference type="EMBL" id="JBHSLU010000007">
    <property type="protein sequence ID" value="MFC5504530.1"/>
    <property type="molecule type" value="Genomic_DNA"/>
</dbReference>
<proteinExistence type="predicted"/>
<name>A0ABW0NVJ5_9HYPH</name>
<evidence type="ECO:0000313" key="3">
    <source>
        <dbReference type="Proteomes" id="UP001596060"/>
    </source>
</evidence>
<comment type="caution">
    <text evidence="2">The sequence shown here is derived from an EMBL/GenBank/DDBJ whole genome shotgun (WGS) entry which is preliminary data.</text>
</comment>
<dbReference type="Pfam" id="PF06823">
    <property type="entry name" value="DUF1236"/>
    <property type="match status" value="1"/>
</dbReference>
<feature type="signal peptide" evidence="1">
    <location>
        <begin position="1"/>
        <end position="20"/>
    </location>
</feature>
<feature type="chain" id="PRO_5046792504" evidence="1">
    <location>
        <begin position="21"/>
        <end position="139"/>
    </location>
</feature>
<organism evidence="2 3">
    <name type="scientific">Bosea massiliensis</name>
    <dbReference type="NCBI Taxonomy" id="151419"/>
    <lineage>
        <taxon>Bacteria</taxon>
        <taxon>Pseudomonadati</taxon>
        <taxon>Pseudomonadota</taxon>
        <taxon>Alphaproteobacteria</taxon>
        <taxon>Hyphomicrobiales</taxon>
        <taxon>Boseaceae</taxon>
        <taxon>Bosea</taxon>
    </lineage>
</organism>
<evidence type="ECO:0000256" key="1">
    <source>
        <dbReference type="SAM" id="SignalP"/>
    </source>
</evidence>
<evidence type="ECO:0000313" key="2">
    <source>
        <dbReference type="EMBL" id="MFC5504530.1"/>
    </source>
</evidence>
<accession>A0ABW0NVJ5</accession>
<keyword evidence="1" id="KW-0732">Signal</keyword>
<dbReference type="RefSeq" id="WP_377815544.1">
    <property type="nucleotide sequence ID" value="NZ_JBHSLU010000007.1"/>
</dbReference>
<dbReference type="Proteomes" id="UP001596060">
    <property type="component" value="Unassembled WGS sequence"/>
</dbReference>
<keyword evidence="3" id="KW-1185">Reference proteome</keyword>
<sequence>MIKKLALVAALSVLPATVFAQSTGPAIRDPAGGVTRDPALGVGVGAGAAGTVQAPLTRDPAGGTMIDDSARFRSYVMNQGVTSYSYTQPVIVGTVLPEQGVVYRDVPEEYGAKGYRYTVVNDRAVVVEPRTRRIVQIIN</sequence>
<dbReference type="InterPro" id="IPR009642">
    <property type="entry name" value="DUF1236"/>
</dbReference>
<gene>
    <name evidence="2" type="ORF">ACFPN9_04580</name>
</gene>
<protein>
    <submittedName>
        <fullName evidence="2">DUF1236 domain-containing protein</fullName>
    </submittedName>
</protein>
<reference evidence="3" key="1">
    <citation type="journal article" date="2019" name="Int. J. Syst. Evol. Microbiol.">
        <title>The Global Catalogue of Microorganisms (GCM) 10K type strain sequencing project: providing services to taxonomists for standard genome sequencing and annotation.</title>
        <authorList>
            <consortium name="The Broad Institute Genomics Platform"/>
            <consortium name="The Broad Institute Genome Sequencing Center for Infectious Disease"/>
            <person name="Wu L."/>
            <person name="Ma J."/>
        </authorList>
    </citation>
    <scope>NUCLEOTIDE SEQUENCE [LARGE SCALE GENOMIC DNA]</scope>
    <source>
        <strain evidence="3">CCUG 43117</strain>
    </source>
</reference>